<reference evidence="2 3" key="1">
    <citation type="submission" date="2017-12" db="EMBL/GenBank/DDBJ databases">
        <title>Gene loss provides genomic basis for host adaptation in cereal stripe rust fungi.</title>
        <authorList>
            <person name="Xia C."/>
        </authorList>
    </citation>
    <scope>NUCLEOTIDE SEQUENCE [LARGE SCALE GENOMIC DNA]</scope>
    <source>
        <strain evidence="2 3">93TX-2</strain>
    </source>
</reference>
<evidence type="ECO:0000259" key="1">
    <source>
        <dbReference type="Pfam" id="PF01182"/>
    </source>
</evidence>
<dbReference type="InterPro" id="IPR039104">
    <property type="entry name" value="6PGL"/>
</dbReference>
<dbReference type="EMBL" id="PKSM01000018">
    <property type="protein sequence ID" value="POW21639.1"/>
    <property type="molecule type" value="Genomic_DNA"/>
</dbReference>
<comment type="caution">
    <text evidence="2">The sequence shown here is derived from an EMBL/GenBank/DDBJ whole genome shotgun (WGS) entry which is preliminary data.</text>
</comment>
<dbReference type="VEuPathDB" id="FungiDB:PSHT_02127"/>
<name>A0A2S4WIS3_9BASI</name>
<sequence length="261" mass="28594">PGSSGLDLNQVLSFRSSRVHALTVDSDVHIERSLDIDQPTSSLFKSLMFPPLNLTMDLSDPLSELTRSAIETDIYRSVTAGMSHSSKDSRGKLGNSSSGRSYCPAWITSVGAECDHTIHHSTRTNSEKSVDIDETKTLPEGLDMLADSLADKHEKQLIDHKTGQPPKFDLILISIGEEGQLGSLYPPHPILGESIWIVAWSGDVWEPPSNRIALTPPVLNSARQFAFLAVGSEIVEIVPDGLERSIQSDVHGREDREPHCH</sequence>
<dbReference type="InterPro" id="IPR037171">
    <property type="entry name" value="NagB/RpiA_transferase-like"/>
</dbReference>
<organism evidence="2 3">
    <name type="scientific">Puccinia striiformis</name>
    <dbReference type="NCBI Taxonomy" id="27350"/>
    <lineage>
        <taxon>Eukaryota</taxon>
        <taxon>Fungi</taxon>
        <taxon>Dikarya</taxon>
        <taxon>Basidiomycota</taxon>
        <taxon>Pucciniomycotina</taxon>
        <taxon>Pucciniomycetes</taxon>
        <taxon>Pucciniales</taxon>
        <taxon>Pucciniaceae</taxon>
        <taxon>Puccinia</taxon>
    </lineage>
</organism>
<dbReference type="Proteomes" id="UP000238274">
    <property type="component" value="Unassembled WGS sequence"/>
</dbReference>
<dbReference type="PANTHER" id="PTHR11054">
    <property type="entry name" value="6-PHOSPHOGLUCONOLACTONASE"/>
    <property type="match status" value="1"/>
</dbReference>
<protein>
    <recommendedName>
        <fullName evidence="1">Glucosamine/galactosamine-6-phosphate isomerase domain-containing protein</fullName>
    </recommendedName>
</protein>
<dbReference type="SUPFAM" id="SSF100950">
    <property type="entry name" value="NagB/RpiA/CoA transferase-like"/>
    <property type="match status" value="1"/>
</dbReference>
<gene>
    <name evidence="2" type="ORF">PSHT_02127</name>
</gene>
<feature type="non-terminal residue" evidence="2">
    <location>
        <position position="1"/>
    </location>
</feature>
<reference evidence="3" key="3">
    <citation type="journal article" date="2018" name="Mol. Plant Microbe Interact.">
        <title>Genome sequence resources for the wheat stripe rust pathogen (Puccinia striiformis f. sp. tritici) and the barley stripe rust pathogen (Puccinia striiformis f. sp. hordei).</title>
        <authorList>
            <person name="Xia C."/>
            <person name="Wang M."/>
            <person name="Yin C."/>
            <person name="Cornejo O.E."/>
            <person name="Hulbert S.H."/>
            <person name="Chen X."/>
        </authorList>
    </citation>
    <scope>NUCLEOTIDE SEQUENCE [LARGE SCALE GENOMIC DNA]</scope>
    <source>
        <strain evidence="3">93TX-2</strain>
    </source>
</reference>
<dbReference type="Pfam" id="PF01182">
    <property type="entry name" value="Glucosamine_iso"/>
    <property type="match status" value="1"/>
</dbReference>
<feature type="non-terminal residue" evidence="2">
    <location>
        <position position="261"/>
    </location>
</feature>
<dbReference type="OrthoDB" id="2499649at2759"/>
<dbReference type="PANTHER" id="PTHR11054:SF0">
    <property type="entry name" value="6-PHOSPHOGLUCONOLACTONASE"/>
    <property type="match status" value="1"/>
</dbReference>
<dbReference type="VEuPathDB" id="FungiDB:PSTT_10004"/>
<dbReference type="AlphaFoldDB" id="A0A2S4WIS3"/>
<evidence type="ECO:0000313" key="2">
    <source>
        <dbReference type="EMBL" id="POW21639.1"/>
    </source>
</evidence>
<dbReference type="InterPro" id="IPR006148">
    <property type="entry name" value="Glc/Gal-6P_isomerase"/>
</dbReference>
<dbReference type="GO" id="GO:0005975">
    <property type="term" value="P:carbohydrate metabolic process"/>
    <property type="evidence" value="ECO:0007669"/>
    <property type="project" value="InterPro"/>
</dbReference>
<evidence type="ECO:0000313" key="3">
    <source>
        <dbReference type="Proteomes" id="UP000238274"/>
    </source>
</evidence>
<keyword evidence="3" id="KW-1185">Reference proteome</keyword>
<accession>A0A2S4WIS3</accession>
<dbReference type="Gene3D" id="3.40.50.1360">
    <property type="match status" value="1"/>
</dbReference>
<feature type="domain" description="Glucosamine/galactosamine-6-phosphate isomerase" evidence="1">
    <location>
        <begin position="138"/>
        <end position="242"/>
    </location>
</feature>
<reference evidence="3" key="2">
    <citation type="journal article" date="2018" name="BMC Genomics">
        <title>Genomic insights into host adaptation between the wheat stripe rust pathogen (Puccinia striiformis f. sp. tritici) and the barley stripe rust pathogen (Puccinia striiformis f. sp. hordei).</title>
        <authorList>
            <person name="Xia C."/>
            <person name="Wang M."/>
            <person name="Yin C."/>
            <person name="Cornejo O.E."/>
            <person name="Hulbert S.H."/>
            <person name="Chen X."/>
        </authorList>
    </citation>
    <scope>NUCLEOTIDE SEQUENCE [LARGE SCALE GENOMIC DNA]</scope>
    <source>
        <strain evidence="3">93TX-2</strain>
    </source>
</reference>
<proteinExistence type="predicted"/>